<sequence>MNKNKVLLLIFFLSICSVKAQVGGEEIYQFLNLSTSARQIALGGDVLTLLDDVNQPIWNPSVINKDLDNKLSLNYTSYLAGINIGSLSYAKTISRRFGTIHSSIKYLDYGTLIGADEQGNETGNFNANDIALSIGYAVNLPWTNLYLGSNIRIINSNIANFSSTGISTDLALLYNNPYQPFTVTLVARNIGTQVQTFNGKQERLPFRLALGGSFQLEHVPLKWYVTLDNLQQWNLSVPNPSDQTTDLEGNTTQEKIGFIGNTLRHFVIGAELFPKSAINIRLGYNFRRAAELKLQNARTFSGISFGFGLKMNKFKLNYAYSKFHSAANASTFSLLIDLDRTR</sequence>
<evidence type="ECO:0000313" key="4">
    <source>
        <dbReference type="Proteomes" id="UP000245670"/>
    </source>
</evidence>
<dbReference type="NCBIfam" id="NF033709">
    <property type="entry name" value="PorV_fam"/>
    <property type="match status" value="1"/>
</dbReference>
<comment type="caution">
    <text evidence="3">The sequence shown here is derived from an EMBL/GenBank/DDBJ whole genome shotgun (WGS) entry which is preliminary data.</text>
</comment>
<dbReference type="NCBIfam" id="NF033711">
    <property type="entry name" value="T9SS_PorQ"/>
    <property type="match status" value="1"/>
</dbReference>
<feature type="chain" id="PRO_5015676068" evidence="1">
    <location>
        <begin position="21"/>
        <end position="342"/>
    </location>
</feature>
<dbReference type="Pfam" id="PF19572">
    <property type="entry name" value="PorV"/>
    <property type="match status" value="1"/>
</dbReference>
<dbReference type="InterPro" id="IPR045741">
    <property type="entry name" value="PorV"/>
</dbReference>
<dbReference type="AlphaFoldDB" id="A0A2U2J9K4"/>
<evidence type="ECO:0000313" key="3">
    <source>
        <dbReference type="EMBL" id="PWG05019.1"/>
    </source>
</evidence>
<keyword evidence="1" id="KW-0732">Signal</keyword>
<feature type="domain" description="Type IX secretion system protein PorV" evidence="2">
    <location>
        <begin position="30"/>
        <end position="216"/>
    </location>
</feature>
<dbReference type="Proteomes" id="UP000245670">
    <property type="component" value="Unassembled WGS sequence"/>
</dbReference>
<keyword evidence="4" id="KW-1185">Reference proteome</keyword>
<name>A0A2U2J9K4_9FLAO</name>
<evidence type="ECO:0000256" key="1">
    <source>
        <dbReference type="SAM" id="SignalP"/>
    </source>
</evidence>
<dbReference type="OrthoDB" id="9809953at2"/>
<protein>
    <submittedName>
        <fullName evidence="3">Penicillin-binding protein</fullName>
    </submittedName>
</protein>
<evidence type="ECO:0000259" key="2">
    <source>
        <dbReference type="Pfam" id="PF19572"/>
    </source>
</evidence>
<reference evidence="3 4" key="1">
    <citation type="submission" date="2018-05" db="EMBL/GenBank/DDBJ databases">
        <title>Polaribacter aquimarinus sp. nov., isolated from sediment in a sediment of sea.</title>
        <authorList>
            <person name="Lu D."/>
        </authorList>
    </citation>
    <scope>NUCLEOTIDE SEQUENCE [LARGE SCALE GENOMIC DNA]</scope>
    <source>
        <strain evidence="3 4">ZY113</strain>
    </source>
</reference>
<gene>
    <name evidence="3" type="ORF">DIS07_11185</name>
</gene>
<accession>A0A2U2J9K4</accession>
<organism evidence="3 4">
    <name type="scientific">Polaribacter aquimarinus</name>
    <dbReference type="NCBI Taxonomy" id="2100726"/>
    <lineage>
        <taxon>Bacteria</taxon>
        <taxon>Pseudomonadati</taxon>
        <taxon>Bacteroidota</taxon>
        <taxon>Flavobacteriia</taxon>
        <taxon>Flavobacteriales</taxon>
        <taxon>Flavobacteriaceae</taxon>
    </lineage>
</organism>
<proteinExistence type="predicted"/>
<dbReference type="EMBL" id="QFFG01000004">
    <property type="protein sequence ID" value="PWG05019.1"/>
    <property type="molecule type" value="Genomic_DNA"/>
</dbReference>
<feature type="signal peptide" evidence="1">
    <location>
        <begin position="1"/>
        <end position="20"/>
    </location>
</feature>